<dbReference type="InParanoid" id="K9TGH5"/>
<dbReference type="Proteomes" id="UP000010367">
    <property type="component" value="Chromosome"/>
</dbReference>
<dbReference type="HOGENOM" id="CLU_3155618_0_0_3"/>
<organism evidence="1 2">
    <name type="scientific">Oscillatoria acuminata PCC 6304</name>
    <dbReference type="NCBI Taxonomy" id="56110"/>
    <lineage>
        <taxon>Bacteria</taxon>
        <taxon>Bacillati</taxon>
        <taxon>Cyanobacteriota</taxon>
        <taxon>Cyanophyceae</taxon>
        <taxon>Oscillatoriophycideae</taxon>
        <taxon>Oscillatoriales</taxon>
        <taxon>Oscillatoriaceae</taxon>
        <taxon>Oscillatoria</taxon>
    </lineage>
</organism>
<reference evidence="1 2" key="1">
    <citation type="submission" date="2012-06" db="EMBL/GenBank/DDBJ databases">
        <title>Finished chromosome of genome of Oscillatoria acuminata PCC 6304.</title>
        <authorList>
            <consortium name="US DOE Joint Genome Institute"/>
            <person name="Gugger M."/>
            <person name="Coursin T."/>
            <person name="Rippka R."/>
            <person name="Tandeau De Marsac N."/>
            <person name="Huntemann M."/>
            <person name="Wei C.-L."/>
            <person name="Han J."/>
            <person name="Detter J.C."/>
            <person name="Han C."/>
            <person name="Tapia R."/>
            <person name="Davenport K."/>
            <person name="Daligault H."/>
            <person name="Erkkila T."/>
            <person name="Gu W."/>
            <person name="Munk A.C.C."/>
            <person name="Teshima H."/>
            <person name="Xu Y."/>
            <person name="Chain P."/>
            <person name="Chen A."/>
            <person name="Krypides N."/>
            <person name="Mavromatis K."/>
            <person name="Markowitz V."/>
            <person name="Szeto E."/>
            <person name="Ivanova N."/>
            <person name="Mikhailova N."/>
            <person name="Ovchinnikova G."/>
            <person name="Pagani I."/>
            <person name="Pati A."/>
            <person name="Goodwin L."/>
            <person name="Peters L."/>
            <person name="Pitluck S."/>
            <person name="Woyke T."/>
            <person name="Kerfeld C."/>
        </authorList>
    </citation>
    <scope>NUCLEOTIDE SEQUENCE [LARGE SCALE GENOMIC DNA]</scope>
    <source>
        <strain evidence="1 2">PCC 6304</strain>
    </source>
</reference>
<proteinExistence type="predicted"/>
<evidence type="ECO:0000313" key="2">
    <source>
        <dbReference type="Proteomes" id="UP000010367"/>
    </source>
</evidence>
<sequence length="48" mass="5612">METILLLYKIHPLTTPREKQIFTCDPDYKDILQTSGLGSPEFYQITRP</sequence>
<protein>
    <submittedName>
        <fullName evidence="1">Uncharacterized protein</fullName>
    </submittedName>
</protein>
<gene>
    <name evidence="1" type="ORF">Oscil6304_1526</name>
</gene>
<keyword evidence="2" id="KW-1185">Reference proteome</keyword>
<dbReference type="KEGG" id="oac:Oscil6304_1526"/>
<dbReference type="EMBL" id="CP003607">
    <property type="protein sequence ID" value="AFY81231.1"/>
    <property type="molecule type" value="Genomic_DNA"/>
</dbReference>
<accession>K9TGH5</accession>
<dbReference type="AlphaFoldDB" id="K9TGH5"/>
<name>K9TGH5_9CYAN</name>
<evidence type="ECO:0000313" key="1">
    <source>
        <dbReference type="EMBL" id="AFY81231.1"/>
    </source>
</evidence>